<dbReference type="Proteomes" id="UP001162501">
    <property type="component" value="Chromosome 5"/>
</dbReference>
<dbReference type="EMBL" id="OX596089">
    <property type="protein sequence ID" value="CAI9710992.1"/>
    <property type="molecule type" value="Genomic_DNA"/>
</dbReference>
<protein>
    <submittedName>
        <fullName evidence="1">Uncharacterized protein</fullName>
    </submittedName>
</protein>
<evidence type="ECO:0000313" key="2">
    <source>
        <dbReference type="Proteomes" id="UP001162501"/>
    </source>
</evidence>
<organism evidence="1 2">
    <name type="scientific">Rangifer tarandus platyrhynchus</name>
    <name type="common">Svalbard reindeer</name>
    <dbReference type="NCBI Taxonomy" id="3082113"/>
    <lineage>
        <taxon>Eukaryota</taxon>
        <taxon>Metazoa</taxon>
        <taxon>Chordata</taxon>
        <taxon>Craniata</taxon>
        <taxon>Vertebrata</taxon>
        <taxon>Euteleostomi</taxon>
        <taxon>Mammalia</taxon>
        <taxon>Eutheria</taxon>
        <taxon>Laurasiatheria</taxon>
        <taxon>Artiodactyla</taxon>
        <taxon>Ruminantia</taxon>
        <taxon>Pecora</taxon>
        <taxon>Cervidae</taxon>
        <taxon>Odocoileinae</taxon>
        <taxon>Rangifer</taxon>
    </lineage>
</organism>
<gene>
    <name evidence="1" type="ORF">MRATA1EN3_LOCUS22205</name>
</gene>
<proteinExistence type="predicted"/>
<reference evidence="1" key="1">
    <citation type="submission" date="2023-05" db="EMBL/GenBank/DDBJ databases">
        <authorList>
            <consortium name="ELIXIR-Norway"/>
        </authorList>
    </citation>
    <scope>NUCLEOTIDE SEQUENCE</scope>
</reference>
<name>A0ACB0FE23_RANTA</name>
<evidence type="ECO:0000313" key="1">
    <source>
        <dbReference type="EMBL" id="CAI9710992.1"/>
    </source>
</evidence>
<sequence length="144" mass="15780">MGPHSDSQHLEMDRCSEPAFQRHTGPGGVQVSSCECCVPAPFLPDARDPRSPGNRGQDCPVTRVLPPPRPRAPHFGRRPLGLLGARRRLPGRLLESLLRDGPAPGGREMQPVLPPLLRPGAHAKVGRPLPWHRVPAKIRVKFAF</sequence>
<accession>A0ACB0FE23</accession>